<keyword evidence="2" id="KW-1185">Reference proteome</keyword>
<accession>A0A163HY19</accession>
<protein>
    <submittedName>
        <fullName evidence="1">Uncharacterized protein</fullName>
    </submittedName>
</protein>
<proteinExistence type="predicted"/>
<organism evidence="1 2">
    <name type="scientific">Didymella rabiei</name>
    <name type="common">Chickpea ascochyta blight fungus</name>
    <name type="synonym">Mycosphaerella rabiei</name>
    <dbReference type="NCBI Taxonomy" id="5454"/>
    <lineage>
        <taxon>Eukaryota</taxon>
        <taxon>Fungi</taxon>
        <taxon>Dikarya</taxon>
        <taxon>Ascomycota</taxon>
        <taxon>Pezizomycotina</taxon>
        <taxon>Dothideomycetes</taxon>
        <taxon>Pleosporomycetidae</taxon>
        <taxon>Pleosporales</taxon>
        <taxon>Pleosporineae</taxon>
        <taxon>Didymellaceae</taxon>
        <taxon>Ascochyta</taxon>
    </lineage>
</organism>
<dbReference type="EMBL" id="JYNV01000124">
    <property type="protein sequence ID" value="KZM25525.1"/>
    <property type="molecule type" value="Genomic_DNA"/>
</dbReference>
<evidence type="ECO:0000313" key="1">
    <source>
        <dbReference type="EMBL" id="KZM25525.1"/>
    </source>
</evidence>
<evidence type="ECO:0000313" key="2">
    <source>
        <dbReference type="Proteomes" id="UP000076837"/>
    </source>
</evidence>
<sequence>MDHSYESIVSASDFIPMVVTPNLSPQLNETICGCRCGCGCGCAGHGNGDVCDRVSDGESETAVESSNSDDGQGFSPGPEAHDNPPNGYVNDQSYRSLLSPRALSHRMIVWLMDGAESLDHSELLTGWEHITARPLLHDGCEHVPETLGNEPCSAGPRSNEPSVHRSIQRMSPGPGIGGWSIPDSTSVGSVQLVHYFHVRPLRLSAEYEHARGKAVAHLVTPDECSFQDNVRE</sequence>
<name>A0A163HY19_DIDRA</name>
<dbReference type="AlphaFoldDB" id="A0A163HY19"/>
<gene>
    <name evidence="1" type="ORF">ST47_g3308</name>
</gene>
<dbReference type="Proteomes" id="UP000076837">
    <property type="component" value="Unassembled WGS sequence"/>
</dbReference>
<comment type="caution">
    <text evidence="1">The sequence shown here is derived from an EMBL/GenBank/DDBJ whole genome shotgun (WGS) entry which is preliminary data.</text>
</comment>
<dbReference type="OrthoDB" id="3780680at2759"/>
<reference evidence="1 2" key="1">
    <citation type="journal article" date="2016" name="Sci. Rep.">
        <title>Draft genome sequencing and secretome analysis of fungal phytopathogen Ascochyta rabiei provides insight into the necrotrophic effector repertoire.</title>
        <authorList>
            <person name="Verma S."/>
            <person name="Gazara R.K."/>
            <person name="Nizam S."/>
            <person name="Parween S."/>
            <person name="Chattopadhyay D."/>
            <person name="Verma P.K."/>
        </authorList>
    </citation>
    <scope>NUCLEOTIDE SEQUENCE [LARGE SCALE GENOMIC DNA]</scope>
    <source>
        <strain evidence="1 2">ArDII</strain>
    </source>
</reference>